<dbReference type="PANTHER" id="PTHR42110">
    <property type="entry name" value="L-ASPARAGINASE, PUTATIVE (AFU_ORTHOLOGUE AFUA_3G11890)-RELATED"/>
    <property type="match status" value="1"/>
</dbReference>
<evidence type="ECO:0000313" key="1">
    <source>
        <dbReference type="EMBL" id="KPL79663.1"/>
    </source>
</evidence>
<dbReference type="PANTHER" id="PTHR42110:SF1">
    <property type="entry name" value="L-ASPARAGINASE, PUTATIVE (AFU_ORTHOLOGUE AFUA_3G11890)-RELATED"/>
    <property type="match status" value="1"/>
</dbReference>
<comment type="caution">
    <text evidence="1">The sequence shown here is derived from an EMBL/GenBank/DDBJ whole genome shotgun (WGS) entry which is preliminary data.</text>
</comment>
<organism evidence="1 2">
    <name type="scientific">Ornatilinea apprima</name>
    <dbReference type="NCBI Taxonomy" id="1134406"/>
    <lineage>
        <taxon>Bacteria</taxon>
        <taxon>Bacillati</taxon>
        <taxon>Chloroflexota</taxon>
        <taxon>Anaerolineae</taxon>
        <taxon>Anaerolineales</taxon>
        <taxon>Anaerolineaceae</taxon>
        <taxon>Ornatilinea</taxon>
    </lineage>
</organism>
<accession>A0A0P6Y3X1</accession>
<keyword evidence="2" id="KW-1185">Reference proteome</keyword>
<gene>
    <name evidence="1" type="ORF">ADN00_02375</name>
</gene>
<name>A0A0P6Y3X1_9CHLR</name>
<evidence type="ECO:0000313" key="2">
    <source>
        <dbReference type="Proteomes" id="UP000050417"/>
    </source>
</evidence>
<dbReference type="AlphaFoldDB" id="A0A0P6Y3X1"/>
<dbReference type="Pfam" id="PF06089">
    <property type="entry name" value="Asparaginase_II"/>
    <property type="match status" value="1"/>
</dbReference>
<dbReference type="InterPro" id="IPR010349">
    <property type="entry name" value="Asparaginase_II"/>
</dbReference>
<proteinExistence type="predicted"/>
<dbReference type="PATRIC" id="fig|1134406.4.peg.2692"/>
<dbReference type="STRING" id="1134406.ADN00_02375"/>
<protein>
    <recommendedName>
        <fullName evidence="3">Asparaginase</fullName>
    </recommendedName>
</protein>
<dbReference type="EMBL" id="LGCL01000010">
    <property type="protein sequence ID" value="KPL79663.1"/>
    <property type="molecule type" value="Genomic_DNA"/>
</dbReference>
<dbReference type="OrthoDB" id="9770793at2"/>
<reference evidence="1 2" key="1">
    <citation type="submission" date="2015-07" db="EMBL/GenBank/DDBJ databases">
        <title>Genome sequence of Ornatilinea apprima DSM 23815.</title>
        <authorList>
            <person name="Hemp J."/>
            <person name="Ward L.M."/>
            <person name="Pace L.A."/>
            <person name="Fischer W.W."/>
        </authorList>
    </citation>
    <scope>NUCLEOTIDE SEQUENCE [LARGE SCALE GENOMIC DNA]</scope>
    <source>
        <strain evidence="1 2">P3M-1</strain>
    </source>
</reference>
<evidence type="ECO:0008006" key="3">
    <source>
        <dbReference type="Google" id="ProtNLM"/>
    </source>
</evidence>
<sequence length="345" mass="37271">MPNSFIPVMEVTRGTLVESVHFGAAAVVDPAGRLIASLGDPGLVTYLRSSAKPFQALHFLELGGAQHFHWSDAEVALMCASHSGTDLHYQTVSSMQAKTGLQEADLQCGTHPPFHKPTALALAARGEAPTPNRHNCSGKHTGMLAQCVLRGLSKQNYLDFNHPVQQANLQTIAEMCDVPAEQIGLDIDGCSAPVHALPLYNAALGYARLSDPAGLPAERAEACRLITRAMRAHPEMVAGPDRLDTHLMRAAQGKLFSKMGAEGYQAVGVLPQAIPGRPALGITIKIADGDSDGRARNVVTLEILRQLGLTVPAVEGLEAFWDWKVRNWRKMEVGELRPCFQLQFH</sequence>
<dbReference type="RefSeq" id="WP_075061358.1">
    <property type="nucleotide sequence ID" value="NZ_LGCL01000010.1"/>
</dbReference>
<dbReference type="Proteomes" id="UP000050417">
    <property type="component" value="Unassembled WGS sequence"/>
</dbReference>